<feature type="region of interest" description="Disordered" evidence="7">
    <location>
        <begin position="513"/>
        <end position="538"/>
    </location>
</feature>
<dbReference type="PROSITE" id="PS51059">
    <property type="entry name" value="PARP_CATALYTIC"/>
    <property type="match status" value="1"/>
</dbReference>
<proteinExistence type="inferred from homology"/>
<keyword evidence="11" id="KW-1185">Reference proteome</keyword>
<dbReference type="InterPro" id="IPR051838">
    <property type="entry name" value="ARTD_PARP"/>
</dbReference>
<dbReference type="PANTHER" id="PTHR21328">
    <property type="entry name" value="POLY ADP-RIBOSE POLYMERASE FAMILY, MEMBER PARP"/>
    <property type="match status" value="1"/>
</dbReference>
<feature type="compositionally biased region" description="Acidic residues" evidence="7">
    <location>
        <begin position="768"/>
        <end position="782"/>
    </location>
</feature>
<feature type="region of interest" description="Disordered" evidence="7">
    <location>
        <begin position="307"/>
        <end position="329"/>
    </location>
</feature>
<reference evidence="10 11" key="1">
    <citation type="journal article" date="2023" name="BMC Biol.">
        <title>The compact genome of the sponge Oopsacas minuta (Hexactinellida) is lacking key metazoan core genes.</title>
        <authorList>
            <person name="Santini S."/>
            <person name="Schenkelaars Q."/>
            <person name="Jourda C."/>
            <person name="Duchesne M."/>
            <person name="Belahbib H."/>
            <person name="Rocher C."/>
            <person name="Selva M."/>
            <person name="Riesgo A."/>
            <person name="Vervoort M."/>
            <person name="Leys S.P."/>
            <person name="Kodjabachian L."/>
            <person name="Le Bivic A."/>
            <person name="Borchiellini C."/>
            <person name="Claverie J.M."/>
            <person name="Renard E."/>
        </authorList>
    </citation>
    <scope>NUCLEOTIDE SEQUENCE [LARGE SCALE GENOMIC DNA]</scope>
    <source>
        <strain evidence="10">SPO-2</strain>
    </source>
</reference>
<keyword evidence="1 6" id="KW-0328">Glycosyltransferase</keyword>
<evidence type="ECO:0000256" key="6">
    <source>
        <dbReference type="RuleBase" id="RU362114"/>
    </source>
</evidence>
<organism evidence="10 11">
    <name type="scientific">Oopsacas minuta</name>
    <dbReference type="NCBI Taxonomy" id="111878"/>
    <lineage>
        <taxon>Eukaryota</taxon>
        <taxon>Metazoa</taxon>
        <taxon>Porifera</taxon>
        <taxon>Hexactinellida</taxon>
        <taxon>Hexasterophora</taxon>
        <taxon>Lyssacinosida</taxon>
        <taxon>Leucopsacidae</taxon>
        <taxon>Oopsacas</taxon>
    </lineage>
</organism>
<feature type="domain" description="UBA" evidence="8">
    <location>
        <begin position="958"/>
        <end position="999"/>
    </location>
</feature>
<feature type="compositionally biased region" description="Basic and acidic residues" evidence="7">
    <location>
        <begin position="319"/>
        <end position="329"/>
    </location>
</feature>
<dbReference type="GO" id="GO:0016779">
    <property type="term" value="F:nucleotidyltransferase activity"/>
    <property type="evidence" value="ECO:0007669"/>
    <property type="project" value="UniProtKB-KW"/>
</dbReference>
<dbReference type="PROSITE" id="PS50030">
    <property type="entry name" value="UBA"/>
    <property type="match status" value="1"/>
</dbReference>
<feature type="compositionally biased region" description="Polar residues" evidence="7">
    <location>
        <begin position="513"/>
        <end position="527"/>
    </location>
</feature>
<dbReference type="Gene3D" id="1.10.8.10">
    <property type="entry name" value="DNA helicase RuvA subunit, C-terminal domain"/>
    <property type="match status" value="1"/>
</dbReference>
<comment type="similarity">
    <text evidence="5">Belongs to the ARTD/PARP family.</text>
</comment>
<gene>
    <name evidence="10" type="ORF">LOD99_15705</name>
</gene>
<dbReference type="GO" id="GO:0003950">
    <property type="term" value="F:NAD+ poly-ADP-ribosyltransferase activity"/>
    <property type="evidence" value="ECO:0007669"/>
    <property type="project" value="UniProtKB-UniRule"/>
</dbReference>
<feature type="region of interest" description="Disordered" evidence="7">
    <location>
        <begin position="597"/>
        <end position="635"/>
    </location>
</feature>
<dbReference type="SUPFAM" id="SSF46934">
    <property type="entry name" value="UBA-like"/>
    <property type="match status" value="1"/>
</dbReference>
<dbReference type="InterPro" id="IPR009060">
    <property type="entry name" value="UBA-like_sf"/>
</dbReference>
<sequence length="1395" mass="152794">MASNQSKIPVTEQPPDESKTPSFSQTPEGTRKPVTDPGIVGKIVTDTGQTKIVEGHTIDPAVAKVAPNEMQDVVVAPQQGASQEVVHVETEKLTETPKPISVTDTNPPVLATDPGVPGSDSVIQIPVTDTQPVLAKDIELPIATKDMPVLATDSDTSISATETQQPATGIQPVPATESRTLPVLATNLDPSISATDIQLSVVVTDTKPSVLAKDIPPVLPTDIQQPVVATSTHEEVKMTSLPSSSPVTDITASNQTIPSATEDIKESVMDIDNSTDIITSQDTASKPQDIPLDRETTVHTLPISIPILHTDTSPNSSHSVEDKSGDKQLELPTPDVVLHTEEMITDKTECVKVPTHVIQEMEVTASGNVTASSSDIKPDSSSVDSKVVMLKEGEGGHSGQPIIPTDGEVMHVEVVEPVVEAKQYIPTDKQQGEVVMETKPSVPTDKQQQHSEVMHTEVAETVREDKPIIPTDKQQQSEVMHTEVVESVLAAKPRQEESAVMDISTELPQQFTSTLQNEKPTEVQSSEPVAPPDEPMSPVCDIKTMQIDPTKVLQPVDDVHTPTLLQNTPIDTIVIPDSPVSAVSQGDPMEVIDLTSDSSPVASAIHSSNTPPSKRSKVSLSSGVDLDSSPSPAKQTSKMFSDIHLLEQLINNCELLNKFSVQDQKICFSFLHKDVCIDYTLICLEEDYPQITLTVNSKLGEKSDILSKRIPYVAWDVLKDCCEKQHIPLPVIDSLPPQLADLIQTSQAPYHAQISTQSTASHTSNYSGDDEDIDPSDDDDYNEFDEIDEEVAMNALLDKDIDRVRQKYGKDALETRNYGGIGDIDIDLIVDMNFLEPEIARAWGVKHTIPLTFRLSLSAEHYLDGADIKVEVFQEDKGNTKGICKQLEKIVSQFISTSTKVIKNPLCNSKVEEAVEAYNTLEQRLAVKRKAISKSGGLIPEKKGLIAQFMDKFTKDKQVDCDMLIAQLVEMGWETELAVHALEECNMDLEKALNYLSEEKIIDESDLENPKTFDKQKSRGAEVSGLDWMSDISDTNEAALKSKMFPPLSHGFLCQVIHYILNRVPTLNDFCVICDETHLFANGAMLKPTVCARELCSFAFQTLGVMADVADSIATGPEVVELLVAMCNAASLSNRREDILDPYPTVVDPTNPKQFALHPKEKNFKKVEKAMGFVLQELKALPTVLKDRLDSLDQNSFPLLQWVLASNRCHIVKLSPDRQIKSMGTTHQFLLLSAPPAKEAEFRKLKLKNKSIYAFHGSRLENWHSIMRNGLMNASGTKFQLNGAAYGSGIYLSPHASVSFGYSGIHGGHASTADKKKGRPTMLSSQNLNCIALCEVIDSSKIKKSGNIWVLGEADHVVTRFFFVYEDNTTGDTNFDTREDKYIKEIENAVKSLIS</sequence>
<evidence type="ECO:0000256" key="7">
    <source>
        <dbReference type="SAM" id="MobiDB-lite"/>
    </source>
</evidence>
<evidence type="ECO:0000256" key="2">
    <source>
        <dbReference type="ARBA" id="ARBA00022679"/>
    </source>
</evidence>
<feature type="compositionally biased region" description="Polar residues" evidence="7">
    <location>
        <begin position="753"/>
        <end position="767"/>
    </location>
</feature>
<feature type="domain" description="PARP catalytic" evidence="9">
    <location>
        <begin position="1175"/>
        <end position="1395"/>
    </location>
</feature>
<dbReference type="CDD" id="cd01341">
    <property type="entry name" value="ADP_ribosyl"/>
    <property type="match status" value="1"/>
</dbReference>
<name>A0AAV7KAW1_9METZ</name>
<dbReference type="EC" id="2.4.2.-" evidence="6"/>
<evidence type="ECO:0000259" key="9">
    <source>
        <dbReference type="PROSITE" id="PS51059"/>
    </source>
</evidence>
<dbReference type="InterPro" id="IPR012317">
    <property type="entry name" value="Poly(ADP-ribose)pol_cat_dom"/>
</dbReference>
<evidence type="ECO:0000313" key="10">
    <source>
        <dbReference type="EMBL" id="KAI6657990.1"/>
    </source>
</evidence>
<evidence type="ECO:0000259" key="8">
    <source>
        <dbReference type="PROSITE" id="PS50030"/>
    </source>
</evidence>
<dbReference type="Gene3D" id="3.90.228.10">
    <property type="match status" value="1"/>
</dbReference>
<keyword evidence="3" id="KW-0548">Nucleotidyltransferase</keyword>
<keyword evidence="2 6" id="KW-0808">Transferase</keyword>
<evidence type="ECO:0000256" key="1">
    <source>
        <dbReference type="ARBA" id="ARBA00022676"/>
    </source>
</evidence>
<evidence type="ECO:0000313" key="11">
    <source>
        <dbReference type="Proteomes" id="UP001165289"/>
    </source>
</evidence>
<comment type="caution">
    <text evidence="10">The sequence shown here is derived from an EMBL/GenBank/DDBJ whole genome shotgun (WGS) entry which is preliminary data.</text>
</comment>
<evidence type="ECO:0000256" key="3">
    <source>
        <dbReference type="ARBA" id="ARBA00022695"/>
    </source>
</evidence>
<dbReference type="InterPro" id="IPR015940">
    <property type="entry name" value="UBA"/>
</dbReference>
<dbReference type="Pfam" id="PF00627">
    <property type="entry name" value="UBA"/>
    <property type="match status" value="1"/>
</dbReference>
<feature type="compositionally biased region" description="Polar residues" evidence="7">
    <location>
        <begin position="597"/>
        <end position="613"/>
    </location>
</feature>
<evidence type="ECO:0000256" key="5">
    <source>
        <dbReference type="ARBA" id="ARBA00024347"/>
    </source>
</evidence>
<accession>A0AAV7KAW1</accession>
<dbReference type="EMBL" id="JAKMXF010000110">
    <property type="protein sequence ID" value="KAI6657990.1"/>
    <property type="molecule type" value="Genomic_DNA"/>
</dbReference>
<dbReference type="SUPFAM" id="SSF56399">
    <property type="entry name" value="ADP-ribosylation"/>
    <property type="match status" value="1"/>
</dbReference>
<feature type="region of interest" description="Disordered" evidence="7">
    <location>
        <begin position="1"/>
        <end position="41"/>
    </location>
</feature>
<keyword evidence="4 6" id="KW-0520">NAD</keyword>
<protein>
    <recommendedName>
        <fullName evidence="6">Poly [ADP-ribose] polymerase</fullName>
        <shortName evidence="6">PARP</shortName>
        <ecNumber evidence="6">2.4.2.-</ecNumber>
    </recommendedName>
</protein>
<dbReference type="SMART" id="SM00165">
    <property type="entry name" value="UBA"/>
    <property type="match status" value="1"/>
</dbReference>
<dbReference type="Pfam" id="PF00644">
    <property type="entry name" value="PARP"/>
    <property type="match status" value="1"/>
</dbReference>
<evidence type="ECO:0000256" key="4">
    <source>
        <dbReference type="ARBA" id="ARBA00023027"/>
    </source>
</evidence>
<feature type="compositionally biased region" description="Low complexity" evidence="7">
    <location>
        <begin position="618"/>
        <end position="632"/>
    </location>
</feature>
<feature type="region of interest" description="Disordered" evidence="7">
    <location>
        <begin position="753"/>
        <end position="782"/>
    </location>
</feature>
<dbReference type="Proteomes" id="UP001165289">
    <property type="component" value="Unassembled WGS sequence"/>
</dbReference>